<dbReference type="RefSeq" id="WP_268061377.1">
    <property type="nucleotide sequence ID" value="NZ_JAPQFJ010000009.1"/>
</dbReference>
<proteinExistence type="predicted"/>
<name>A0ABT4DD60_9CLOT</name>
<dbReference type="Pfam" id="PF12673">
    <property type="entry name" value="SipL"/>
    <property type="match status" value="1"/>
</dbReference>
<feature type="domain" description="SipL SPOCS" evidence="1">
    <location>
        <begin position="43"/>
        <end position="138"/>
    </location>
</feature>
<evidence type="ECO:0000313" key="2">
    <source>
        <dbReference type="EMBL" id="MCY6958954.1"/>
    </source>
</evidence>
<accession>A0ABT4DD60</accession>
<dbReference type="InterPro" id="IPR024300">
    <property type="entry name" value="SipL_SPOCS_dom"/>
</dbReference>
<organism evidence="2 3">
    <name type="scientific">Clostridium brassicae</name>
    <dbReference type="NCBI Taxonomy" id="2999072"/>
    <lineage>
        <taxon>Bacteria</taxon>
        <taxon>Bacillati</taxon>
        <taxon>Bacillota</taxon>
        <taxon>Clostridia</taxon>
        <taxon>Eubacteriales</taxon>
        <taxon>Clostridiaceae</taxon>
        <taxon>Clostridium</taxon>
    </lineage>
</organism>
<comment type="caution">
    <text evidence="2">The sequence shown here is derived from an EMBL/GenBank/DDBJ whole genome shotgun (WGS) entry which is preliminary data.</text>
</comment>
<sequence>MASVMRNFIEIEGINSNCIPENVSAFKQFNIEETACLPITKPDIEQILKVIADVEIKSTRAIRTPVGTSLEGQVLTGWKLVIEGKVNQKVQYVADLPEQPSHAAHFSVPFSTFVVLPEDFVMGTPVTVTPFLEDIYVEQLDKRCIFKNITLLLAVEFC</sequence>
<evidence type="ECO:0000259" key="1">
    <source>
        <dbReference type="Pfam" id="PF12673"/>
    </source>
</evidence>
<reference evidence="2" key="1">
    <citation type="submission" date="2022-12" db="EMBL/GenBank/DDBJ databases">
        <title>Clostridium sp. nov., isolated from industrial wastewater.</title>
        <authorList>
            <person name="Jiayan W."/>
        </authorList>
    </citation>
    <scope>NUCLEOTIDE SEQUENCE</scope>
    <source>
        <strain evidence="2">ZC22-4</strain>
    </source>
</reference>
<keyword evidence="3" id="KW-1185">Reference proteome</keyword>
<gene>
    <name evidence="2" type="ORF">OW729_10095</name>
</gene>
<dbReference type="EMBL" id="JAPQFJ010000009">
    <property type="protein sequence ID" value="MCY6958954.1"/>
    <property type="molecule type" value="Genomic_DNA"/>
</dbReference>
<evidence type="ECO:0000313" key="3">
    <source>
        <dbReference type="Proteomes" id="UP001144612"/>
    </source>
</evidence>
<dbReference type="Proteomes" id="UP001144612">
    <property type="component" value="Unassembled WGS sequence"/>
</dbReference>
<protein>
    <submittedName>
        <fullName evidence="2">DUF3794 domain-containing protein</fullName>
    </submittedName>
</protein>